<dbReference type="PANTHER" id="PTHR38848:SF3">
    <property type="entry name" value="G-PROTEIN COUPLED RECEPTORS FAMILY 3 PROFILE DOMAIN-CONTAINING PROTEIN"/>
    <property type="match status" value="1"/>
</dbReference>
<evidence type="ECO:0000256" key="1">
    <source>
        <dbReference type="SAM" id="MobiDB-lite"/>
    </source>
</evidence>
<feature type="region of interest" description="Disordered" evidence="1">
    <location>
        <begin position="482"/>
        <end position="503"/>
    </location>
</feature>
<dbReference type="InParanoid" id="G4TZG9"/>
<dbReference type="OrthoDB" id="3210850at2759"/>
<feature type="transmembrane region" description="Helical" evidence="2">
    <location>
        <begin position="195"/>
        <end position="215"/>
    </location>
</feature>
<name>G4TZG9_SERID</name>
<accession>G4TZG9</accession>
<evidence type="ECO:0008006" key="5">
    <source>
        <dbReference type="Google" id="ProtNLM"/>
    </source>
</evidence>
<dbReference type="Proteomes" id="UP000007148">
    <property type="component" value="Unassembled WGS sequence"/>
</dbReference>
<organism evidence="3 4">
    <name type="scientific">Serendipita indica (strain DSM 11827)</name>
    <name type="common">Root endophyte fungus</name>
    <name type="synonym">Piriformospora indica</name>
    <dbReference type="NCBI Taxonomy" id="1109443"/>
    <lineage>
        <taxon>Eukaryota</taxon>
        <taxon>Fungi</taxon>
        <taxon>Dikarya</taxon>
        <taxon>Basidiomycota</taxon>
        <taxon>Agaricomycotina</taxon>
        <taxon>Agaricomycetes</taxon>
        <taxon>Sebacinales</taxon>
        <taxon>Serendipitaceae</taxon>
        <taxon>Serendipita</taxon>
    </lineage>
</organism>
<keyword evidence="2" id="KW-0472">Membrane</keyword>
<feature type="region of interest" description="Disordered" evidence="1">
    <location>
        <begin position="294"/>
        <end position="333"/>
    </location>
</feature>
<proteinExistence type="predicted"/>
<feature type="transmembrane region" description="Helical" evidence="2">
    <location>
        <begin position="73"/>
        <end position="95"/>
    </location>
</feature>
<keyword evidence="2" id="KW-0812">Transmembrane</keyword>
<feature type="transmembrane region" description="Helical" evidence="2">
    <location>
        <begin position="156"/>
        <end position="175"/>
    </location>
</feature>
<evidence type="ECO:0000256" key="2">
    <source>
        <dbReference type="SAM" id="Phobius"/>
    </source>
</evidence>
<dbReference type="AlphaFoldDB" id="G4TZG9"/>
<dbReference type="PANTHER" id="PTHR38848">
    <property type="entry name" value="G-PROTEIN COUPLED RECEPTORS FAMILY 3 PROFILE DOMAIN-CONTAINING PROTEIN"/>
    <property type="match status" value="1"/>
</dbReference>
<comment type="caution">
    <text evidence="3">The sequence shown here is derived from an EMBL/GenBank/DDBJ whole genome shotgun (WGS) entry which is preliminary data.</text>
</comment>
<feature type="transmembrane region" description="Helical" evidence="2">
    <location>
        <begin position="115"/>
        <end position="135"/>
    </location>
</feature>
<dbReference type="eggNOG" id="ENOG502RY0X">
    <property type="taxonomic scope" value="Eukaryota"/>
</dbReference>
<feature type="compositionally biased region" description="Polar residues" evidence="1">
    <location>
        <begin position="432"/>
        <end position="443"/>
    </location>
</feature>
<evidence type="ECO:0000313" key="4">
    <source>
        <dbReference type="Proteomes" id="UP000007148"/>
    </source>
</evidence>
<feature type="compositionally biased region" description="Basic and acidic residues" evidence="1">
    <location>
        <begin position="494"/>
        <end position="503"/>
    </location>
</feature>
<dbReference type="EMBL" id="CAFZ01000938">
    <property type="protein sequence ID" value="CCA76712.1"/>
    <property type="molecule type" value="Genomic_DNA"/>
</dbReference>
<dbReference type="HOGENOM" id="CLU_043698_2_1_1"/>
<sequence length="503" mass="53903">MGVGTQSTFPATTALSYCFAQRAYNLDWSWRGLASINVTKALLLIIFIDSWAFVFLSGLLVNGVGLSLNASTCSMGIFACIIFYCVSKLLTYVFLLEKVYIVWPNNGTRWSSWAYRVGFVAVLGFAVVLATMIYGRIAYIRDDNQCIIGLQKAASMTTLFVDLGVNVLLTSLFIWPLWRSNFLSANLRRVASRTLAASFAALAISAANMGVLTALHGKQLGFICLASCSTDVVINALVLFWLTKPGSSPDEPTSHGGQHGVHGPGHRSVEHGKSNNNNLIHMQRVSAAPGALTSFNATTSSTGGGGSGPSRPSFVVKAGGADMTDPNGARSPMKVNFGEAYSGVYDGSRPYVRSDNANLGKHNDDGMVSPPLTPTSSAAMMYGNRPQTASKDQRRHSSSVVYENTVSVEGNGRPGFFSRFMGRSPTPIGRSQHASTGSVQFTSFPGLRKGKKRTGSEEDIGVRVTITTHFENDGDIDAEVAARNETTSTIAMDPELKKNSSPV</sequence>
<keyword evidence="2" id="KW-1133">Transmembrane helix</keyword>
<reference evidence="3 4" key="1">
    <citation type="journal article" date="2011" name="PLoS Pathog.">
        <title>Endophytic Life Strategies Decoded by Genome and Transcriptome Analyses of the Mutualistic Root Symbiont Piriformospora indica.</title>
        <authorList>
            <person name="Zuccaro A."/>
            <person name="Lahrmann U."/>
            <person name="Guldener U."/>
            <person name="Langen G."/>
            <person name="Pfiffi S."/>
            <person name="Biedenkopf D."/>
            <person name="Wong P."/>
            <person name="Samans B."/>
            <person name="Grimm C."/>
            <person name="Basiewicz M."/>
            <person name="Murat C."/>
            <person name="Martin F."/>
            <person name="Kogel K.H."/>
        </authorList>
    </citation>
    <scope>NUCLEOTIDE SEQUENCE [LARGE SCALE GENOMIC DNA]</scope>
    <source>
        <strain evidence="3 4">DSM 11827</strain>
    </source>
</reference>
<evidence type="ECO:0000313" key="3">
    <source>
        <dbReference type="EMBL" id="CCA76712.1"/>
    </source>
</evidence>
<keyword evidence="4" id="KW-1185">Reference proteome</keyword>
<protein>
    <recommendedName>
        <fullName evidence="5">Transmembrane protein</fullName>
    </recommendedName>
</protein>
<feature type="region of interest" description="Disordered" evidence="1">
    <location>
        <begin position="427"/>
        <end position="458"/>
    </location>
</feature>
<gene>
    <name evidence="3" type="ORF">PIIN_10700</name>
</gene>
<feature type="region of interest" description="Disordered" evidence="1">
    <location>
        <begin position="248"/>
        <end position="274"/>
    </location>
</feature>
<feature type="transmembrane region" description="Helical" evidence="2">
    <location>
        <begin position="41"/>
        <end position="61"/>
    </location>
</feature>